<evidence type="ECO:0000313" key="2">
    <source>
        <dbReference type="Proteomes" id="UP000266723"/>
    </source>
</evidence>
<reference evidence="1 2" key="1">
    <citation type="journal article" date="2020" name="BMC Genomics">
        <title>Intraspecific diversification of the crop wild relative Brassica cretica Lam. using demographic model selection.</title>
        <authorList>
            <person name="Kioukis A."/>
            <person name="Michalopoulou V.A."/>
            <person name="Briers L."/>
            <person name="Pirintsos S."/>
            <person name="Studholme D.J."/>
            <person name="Pavlidis P."/>
            <person name="Sarris P.F."/>
        </authorList>
    </citation>
    <scope>NUCLEOTIDE SEQUENCE [LARGE SCALE GENOMIC DNA]</scope>
    <source>
        <strain evidence="2">cv. PFS-1207/04</strain>
    </source>
</reference>
<evidence type="ECO:0008006" key="3">
    <source>
        <dbReference type="Google" id="ProtNLM"/>
    </source>
</evidence>
<dbReference type="EMBL" id="QGKV02001507">
    <property type="protein sequence ID" value="KAF3534769.1"/>
    <property type="molecule type" value="Genomic_DNA"/>
</dbReference>
<proteinExistence type="predicted"/>
<protein>
    <recommendedName>
        <fullName evidence="3">FBD domain-containing protein</fullName>
    </recommendedName>
</protein>
<comment type="caution">
    <text evidence="1">The sequence shown here is derived from an EMBL/GenBank/DDBJ whole genome shotgun (WGS) entry which is preliminary data.</text>
</comment>
<sequence length="171" mass="20166">MQELQLLILMTSENLHHVSYDHTGYNNVLQLLKQSSTKFLFSLVSNLDHEKLDRLSRFINGENLYLLGLSMQMRCWNVVLLMCVPKYWLLKSTVWKTSWQLKKRNWSKHQASSIHYLNVLCYPENLKCRNNDEGDEVLRKVSGCYRMAIDKDKQNYIMHHIITSPLLSCTS</sequence>
<accession>A0ABQ7BRG0</accession>
<evidence type="ECO:0000313" key="1">
    <source>
        <dbReference type="EMBL" id="KAF3534769.1"/>
    </source>
</evidence>
<name>A0ABQ7BRG0_BRACR</name>
<organism evidence="1 2">
    <name type="scientific">Brassica cretica</name>
    <name type="common">Mustard</name>
    <dbReference type="NCBI Taxonomy" id="69181"/>
    <lineage>
        <taxon>Eukaryota</taxon>
        <taxon>Viridiplantae</taxon>
        <taxon>Streptophyta</taxon>
        <taxon>Embryophyta</taxon>
        <taxon>Tracheophyta</taxon>
        <taxon>Spermatophyta</taxon>
        <taxon>Magnoliopsida</taxon>
        <taxon>eudicotyledons</taxon>
        <taxon>Gunneridae</taxon>
        <taxon>Pentapetalae</taxon>
        <taxon>rosids</taxon>
        <taxon>malvids</taxon>
        <taxon>Brassicales</taxon>
        <taxon>Brassicaceae</taxon>
        <taxon>Brassiceae</taxon>
        <taxon>Brassica</taxon>
    </lineage>
</organism>
<gene>
    <name evidence="1" type="ORF">DY000_02041592</name>
</gene>
<keyword evidence="2" id="KW-1185">Reference proteome</keyword>
<dbReference type="Proteomes" id="UP000266723">
    <property type="component" value="Unassembled WGS sequence"/>
</dbReference>